<dbReference type="PANTHER" id="PTHR46650:SF1">
    <property type="entry name" value="PEROXISOMAL ADENINE NUCLEOTIDE TRANSPORTER 1"/>
    <property type="match status" value="1"/>
</dbReference>
<evidence type="ECO:0000313" key="12">
    <source>
        <dbReference type="EnsemblProtists" id="HpaP807364"/>
    </source>
</evidence>
<dbReference type="PANTHER" id="PTHR46650">
    <property type="entry name" value="PEROXISOMAL ADENINE NUCLEOTIDE TRANSPORTER 1"/>
    <property type="match status" value="1"/>
</dbReference>
<evidence type="ECO:0000256" key="7">
    <source>
        <dbReference type="ARBA" id="ARBA00023136"/>
    </source>
</evidence>
<organism evidence="12 13">
    <name type="scientific">Hyaloperonospora arabidopsidis (strain Emoy2)</name>
    <name type="common">Downy mildew agent</name>
    <name type="synonym">Peronospora arabidopsidis</name>
    <dbReference type="NCBI Taxonomy" id="559515"/>
    <lineage>
        <taxon>Eukaryota</taxon>
        <taxon>Sar</taxon>
        <taxon>Stramenopiles</taxon>
        <taxon>Oomycota</taxon>
        <taxon>Peronosporomycetes</taxon>
        <taxon>Peronosporales</taxon>
        <taxon>Peronosporaceae</taxon>
        <taxon>Hyaloperonospora</taxon>
    </lineage>
</organism>
<dbReference type="GO" id="GO:0005778">
    <property type="term" value="C:peroxisomal membrane"/>
    <property type="evidence" value="ECO:0007669"/>
    <property type="project" value="UniProtKB-SubCell"/>
</dbReference>
<dbReference type="InParanoid" id="M4BLS9"/>
<dbReference type="VEuPathDB" id="FungiDB:HpaG807364"/>
<dbReference type="eggNOG" id="KOG0769">
    <property type="taxonomic scope" value="Eukaryota"/>
</dbReference>
<proteinExistence type="inferred from homology"/>
<comment type="subcellular location">
    <subcellularLocation>
        <location evidence="1">Peroxisome membrane</location>
        <topology evidence="1">Multi-pass membrane protein</topology>
    </subcellularLocation>
</comment>
<evidence type="ECO:0000256" key="2">
    <source>
        <dbReference type="ARBA" id="ARBA00006375"/>
    </source>
</evidence>
<dbReference type="EMBL" id="JH598398">
    <property type="status" value="NOT_ANNOTATED_CDS"/>
    <property type="molecule type" value="Genomic_DNA"/>
</dbReference>
<dbReference type="AlphaFoldDB" id="M4BLS9"/>
<keyword evidence="3 10" id="KW-0813">Transport</keyword>
<dbReference type="GO" id="GO:0015217">
    <property type="term" value="F:ADP transmembrane transporter activity"/>
    <property type="evidence" value="ECO:0007669"/>
    <property type="project" value="InterPro"/>
</dbReference>
<dbReference type="Proteomes" id="UP000011713">
    <property type="component" value="Unassembled WGS sequence"/>
</dbReference>
<dbReference type="Pfam" id="PF00153">
    <property type="entry name" value="Mito_carr"/>
    <property type="match status" value="3"/>
</dbReference>
<dbReference type="HOGENOM" id="CLU_015166_6_3_1"/>
<comment type="similarity">
    <text evidence="2 10">Belongs to the mitochondrial carrier (TC 2.A.29) family.</text>
</comment>
<dbReference type="InterPro" id="IPR045900">
    <property type="entry name" value="Peroxisomal_Ade_carrier"/>
</dbReference>
<evidence type="ECO:0000313" key="13">
    <source>
        <dbReference type="Proteomes" id="UP000011713"/>
    </source>
</evidence>
<dbReference type="STRING" id="559515.M4BLS9"/>
<dbReference type="EnsemblProtists" id="HpaT807364">
    <property type="protein sequence ID" value="HpaP807364"/>
    <property type="gene ID" value="HpaG807364"/>
</dbReference>
<evidence type="ECO:0000256" key="10">
    <source>
        <dbReference type="RuleBase" id="RU000488"/>
    </source>
</evidence>
<evidence type="ECO:0000256" key="9">
    <source>
        <dbReference type="PROSITE-ProRule" id="PRU00282"/>
    </source>
</evidence>
<keyword evidence="7 9" id="KW-0472">Membrane</keyword>
<keyword evidence="8" id="KW-0576">Peroxisome</keyword>
<evidence type="ECO:0000256" key="1">
    <source>
        <dbReference type="ARBA" id="ARBA00004585"/>
    </source>
</evidence>
<feature type="repeat" description="Solcar" evidence="9">
    <location>
        <begin position="110"/>
        <end position="193"/>
    </location>
</feature>
<dbReference type="InterPro" id="IPR018108">
    <property type="entry name" value="MCP_transmembrane"/>
</dbReference>
<evidence type="ECO:0000256" key="6">
    <source>
        <dbReference type="ARBA" id="ARBA00022989"/>
    </source>
</evidence>
<keyword evidence="4 9" id="KW-0812">Transmembrane</keyword>
<keyword evidence="13" id="KW-1185">Reference proteome</keyword>
<evidence type="ECO:0000256" key="3">
    <source>
        <dbReference type="ARBA" id="ARBA00022448"/>
    </source>
</evidence>
<protein>
    <submittedName>
        <fullName evidence="12">Uncharacterized protein</fullName>
    </submittedName>
</protein>
<dbReference type="GO" id="GO:0006635">
    <property type="term" value="P:fatty acid beta-oxidation"/>
    <property type="evidence" value="ECO:0007669"/>
    <property type="project" value="InterPro"/>
</dbReference>
<dbReference type="PROSITE" id="PS50920">
    <property type="entry name" value="SOLCAR"/>
    <property type="match status" value="3"/>
</dbReference>
<feature type="repeat" description="Solcar" evidence="9">
    <location>
        <begin position="7"/>
        <end position="101"/>
    </location>
</feature>
<accession>M4BLS9</accession>
<dbReference type="GO" id="GO:0005347">
    <property type="term" value="F:ATP transmembrane transporter activity"/>
    <property type="evidence" value="ECO:0007669"/>
    <property type="project" value="InterPro"/>
</dbReference>
<name>M4BLS9_HYAAE</name>
<dbReference type="InterPro" id="IPR023395">
    <property type="entry name" value="MCP_dom_sf"/>
</dbReference>
<dbReference type="GO" id="GO:0007031">
    <property type="term" value="P:peroxisome organization"/>
    <property type="evidence" value="ECO:0007669"/>
    <property type="project" value="TreeGrafter"/>
</dbReference>
<feature type="transmembrane region" description="Helical" evidence="11">
    <location>
        <begin position="205"/>
        <end position="229"/>
    </location>
</feature>
<reference evidence="13" key="1">
    <citation type="journal article" date="2010" name="Science">
        <title>Signatures of adaptation to obligate biotrophy in the Hyaloperonospora arabidopsidis genome.</title>
        <authorList>
            <person name="Baxter L."/>
            <person name="Tripathy S."/>
            <person name="Ishaque N."/>
            <person name="Boot N."/>
            <person name="Cabral A."/>
            <person name="Kemen E."/>
            <person name="Thines M."/>
            <person name="Ah-Fong A."/>
            <person name="Anderson R."/>
            <person name="Badejoko W."/>
            <person name="Bittner-Eddy P."/>
            <person name="Boore J.L."/>
            <person name="Chibucos M.C."/>
            <person name="Coates M."/>
            <person name="Dehal P."/>
            <person name="Delehaunty K."/>
            <person name="Dong S."/>
            <person name="Downton P."/>
            <person name="Dumas B."/>
            <person name="Fabro G."/>
            <person name="Fronick C."/>
            <person name="Fuerstenberg S.I."/>
            <person name="Fulton L."/>
            <person name="Gaulin E."/>
            <person name="Govers F."/>
            <person name="Hughes L."/>
            <person name="Humphray S."/>
            <person name="Jiang R.H."/>
            <person name="Judelson H."/>
            <person name="Kamoun S."/>
            <person name="Kyung K."/>
            <person name="Meijer H."/>
            <person name="Minx P."/>
            <person name="Morris P."/>
            <person name="Nelson J."/>
            <person name="Phuntumart V."/>
            <person name="Qutob D."/>
            <person name="Rehmany A."/>
            <person name="Rougon-Cardoso A."/>
            <person name="Ryden P."/>
            <person name="Torto-Alalibo T."/>
            <person name="Studholme D."/>
            <person name="Wang Y."/>
            <person name="Win J."/>
            <person name="Wood J."/>
            <person name="Clifton S.W."/>
            <person name="Rogers J."/>
            <person name="Van den Ackerveken G."/>
            <person name="Jones J.D."/>
            <person name="McDowell J.M."/>
            <person name="Beynon J."/>
            <person name="Tyler B.M."/>
        </authorList>
    </citation>
    <scope>NUCLEOTIDE SEQUENCE [LARGE SCALE GENOMIC DNA]</scope>
    <source>
        <strain evidence="13">Emoy2</strain>
    </source>
</reference>
<feature type="repeat" description="Solcar" evidence="9">
    <location>
        <begin position="205"/>
        <end position="307"/>
    </location>
</feature>
<keyword evidence="6 11" id="KW-1133">Transmembrane helix</keyword>
<evidence type="ECO:0000256" key="5">
    <source>
        <dbReference type="ARBA" id="ARBA00022737"/>
    </source>
</evidence>
<dbReference type="OMA" id="VVYAIWK"/>
<evidence type="ECO:0000256" key="11">
    <source>
        <dbReference type="SAM" id="Phobius"/>
    </source>
</evidence>
<evidence type="ECO:0000256" key="8">
    <source>
        <dbReference type="ARBA" id="ARBA00023140"/>
    </source>
</evidence>
<dbReference type="Gene3D" id="1.50.40.10">
    <property type="entry name" value="Mitochondrial carrier domain"/>
    <property type="match status" value="1"/>
</dbReference>
<evidence type="ECO:0000256" key="4">
    <source>
        <dbReference type="ARBA" id="ARBA00022692"/>
    </source>
</evidence>
<dbReference type="SUPFAM" id="SSF103506">
    <property type="entry name" value="Mitochondrial carrier"/>
    <property type="match status" value="1"/>
</dbReference>
<keyword evidence="5" id="KW-0677">Repeat</keyword>
<reference evidence="12" key="2">
    <citation type="submission" date="2015-06" db="UniProtKB">
        <authorList>
            <consortium name="EnsemblProtists"/>
        </authorList>
    </citation>
    <scope>IDENTIFICATION</scope>
    <source>
        <strain evidence="12">Emoy2</strain>
    </source>
</reference>
<sequence>MALSKPKEMMAAATAAGVGGFLATSILYPLDTLKTRIQSGSSLFPENDDDAVEGDASAPKRKTKTIVALITSLYRGIQYKAVESSTSKFLYFYTYTMLAQLVSPQNGKPISPFTDLSIGYLSELCHLPITMPMELVGTRMQTGGSEKGNMIQILCATMKESGVGGLYKGLGAYFVLCLQPAIQYTVFERLKVLYVRKFKQTSQTLGALEAFVMGAIARSFATLILFPYIRAKVLMQTKKKVPDAAGGVKQEHGRGVKARKETIASTLQRVYKEEGPLALYRGLGPELTRGALSSALMLMLKEKIQMHIAVLMMVTNAA</sequence>